<dbReference type="OrthoDB" id="3429848at2"/>
<feature type="signal peptide" evidence="2">
    <location>
        <begin position="1"/>
        <end position="25"/>
    </location>
</feature>
<evidence type="ECO:0000313" key="3">
    <source>
        <dbReference type="EMBL" id="KAB2376043.1"/>
    </source>
</evidence>
<feature type="transmembrane region" description="Helical" evidence="1">
    <location>
        <begin position="225"/>
        <end position="247"/>
    </location>
</feature>
<reference evidence="3 4" key="1">
    <citation type="submission" date="2019-09" db="EMBL/GenBank/DDBJ databases">
        <title>Actinomadura physcomitrii sp. nov., a novel actinomycete isolated from moss [Physcomitrium sphaericum (Ludw) Fuernr].</title>
        <authorList>
            <person name="Liu C."/>
            <person name="Zhuang X."/>
        </authorList>
    </citation>
    <scope>NUCLEOTIDE SEQUENCE [LARGE SCALE GENOMIC DNA]</scope>
    <source>
        <strain evidence="3 4">CYP1-1B</strain>
    </source>
</reference>
<evidence type="ECO:0000256" key="1">
    <source>
        <dbReference type="SAM" id="Phobius"/>
    </source>
</evidence>
<name>A0A6L3VNL7_9ACTN</name>
<gene>
    <name evidence="3" type="ORF">F9B16_25595</name>
</gene>
<dbReference type="Proteomes" id="UP000483004">
    <property type="component" value="Unassembled WGS sequence"/>
</dbReference>
<keyword evidence="2" id="KW-0732">Signal</keyword>
<accession>A0A6L3VNL7</accession>
<comment type="caution">
    <text evidence="3">The sequence shown here is derived from an EMBL/GenBank/DDBJ whole genome shotgun (WGS) entry which is preliminary data.</text>
</comment>
<proteinExistence type="predicted"/>
<organism evidence="3 4">
    <name type="scientific">Actinomadura montaniterrae</name>
    <dbReference type="NCBI Taxonomy" id="1803903"/>
    <lineage>
        <taxon>Bacteria</taxon>
        <taxon>Bacillati</taxon>
        <taxon>Actinomycetota</taxon>
        <taxon>Actinomycetes</taxon>
        <taxon>Streptosporangiales</taxon>
        <taxon>Thermomonosporaceae</taxon>
        <taxon>Actinomadura</taxon>
    </lineage>
</organism>
<evidence type="ECO:0008006" key="5">
    <source>
        <dbReference type="Google" id="ProtNLM"/>
    </source>
</evidence>
<evidence type="ECO:0000313" key="4">
    <source>
        <dbReference type="Proteomes" id="UP000483004"/>
    </source>
</evidence>
<protein>
    <recommendedName>
        <fullName evidence="5">TPM domain-containing protein</fullName>
    </recommendedName>
</protein>
<keyword evidence="1" id="KW-1133">Transmembrane helix</keyword>
<keyword evidence="4" id="KW-1185">Reference proteome</keyword>
<sequence length="447" mass="47211">MRRVVPGILGVTAAALALWAAPASAAPTPSAPASAAPDPRYSGHRLDRVAAALAKDPLYVDPDVDVALGAADRARVDRAIRAAAERVAVPILVVVAPNPTESESQGKDDAFLSALHGVTHRDGLYLMVDDDGYMLGQGWNVPRDIDLDVVAQDDLPDYEPPDIHRPFGGLADRLIKRVDAWAAAPAGPPRSSPALLSPPVPFGQEDDHPLVPDKPTVKSHFLRGFLIAGPLSAVALYWAGIGSAAAGRRWFRRGGTRGAVAGLAEHAEAHPGAPAKPSDRWLRRTASAELDRLRDRLPDASGNRGRAFALAAFDAAQILYDDVHGEPGHALDLVGVIVLARQGRRALAGQMTAPPPPCFVNPLHGDSTRRRSIALPGDAGGGKSRRQPLCTACSGASGKEIADRVLRVQGPDGLAPHYAVPGVWRDAAWGSRGNDLVKRVMEYLGVE</sequence>
<keyword evidence="1" id="KW-0472">Membrane</keyword>
<dbReference type="AlphaFoldDB" id="A0A6L3VNL7"/>
<dbReference type="EMBL" id="WBMR01000082">
    <property type="protein sequence ID" value="KAB2376043.1"/>
    <property type="molecule type" value="Genomic_DNA"/>
</dbReference>
<dbReference type="RefSeq" id="WP_151542674.1">
    <property type="nucleotide sequence ID" value="NZ_WBMR01000082.1"/>
</dbReference>
<evidence type="ECO:0000256" key="2">
    <source>
        <dbReference type="SAM" id="SignalP"/>
    </source>
</evidence>
<keyword evidence="1" id="KW-0812">Transmembrane</keyword>
<feature type="chain" id="PRO_5027013461" description="TPM domain-containing protein" evidence="2">
    <location>
        <begin position="26"/>
        <end position="447"/>
    </location>
</feature>